<proteinExistence type="predicted"/>
<dbReference type="EMBL" id="FO117587">
    <property type="protein sequence ID" value="CCF99709.1"/>
    <property type="molecule type" value="Genomic_DNA"/>
</dbReference>
<feature type="domain" description="Amidase" evidence="1">
    <location>
        <begin position="77"/>
        <end position="341"/>
    </location>
</feature>
<sequence length="503" mass="54743">MRYKLIQSTFLDKDAMWAPFEKELRGFDTTYDELKPLIIEQDIPTLQQHIASGTLSYERLVKFYLYRIRLLESNPKTTLHAIQALNPNIINEAKQKDRQAAEDMHPIYGMPILLKDNINTANMPTTAGAAILENHFPDEDAFVVKQLKNKGALILGKVNLSEWAYYFCEGCPVGYSAIGGQTLNPYGRRIFETGGSSSGSAVAVAANYAAAALGSETSGSILSPSSQNAVVGLKPTIGFVSRTGIVPISSTLDTSGPMTKSIADTAILLDAIAAPDPQDKITLRVPRLTAILDSYVEPSLSGMRIGAMTNILAADSLYRNAVEDLRAAGAEVIEFTPKKITLSGFTSILNGDMKRDIPAYFKNASTADFATIDVTAIIDFNKQDSLLYMPYSQKRLDGVIADSITEEGLETTISELNTAALGFFQDPIAKYELDAIISKNNYYAGHAAIAFYPCLTVPMGYADDGEPANLTFMAPSFSEVQLLSLGAAYERISNHRKSPEGYQ</sequence>
<dbReference type="EC" id="6.3.5.-" evidence="2"/>
<evidence type="ECO:0000313" key="2">
    <source>
        <dbReference type="EMBL" id="CCF99709.1"/>
    </source>
</evidence>
<dbReference type="Pfam" id="PF01425">
    <property type="entry name" value="Amidase"/>
    <property type="match status" value="1"/>
</dbReference>
<reference evidence="2" key="2">
    <citation type="submission" date="2012-02" db="EMBL/GenBank/DDBJ databases">
        <authorList>
            <person name="Genoscope - CEA"/>
        </authorList>
    </citation>
    <scope>NUCLEOTIDE SEQUENCE</scope>
</reference>
<dbReference type="PANTHER" id="PTHR42678:SF34">
    <property type="entry name" value="OS04G0183300 PROTEIN"/>
    <property type="match status" value="1"/>
</dbReference>
<protein>
    <submittedName>
        <fullName evidence="2">Glutamyl-tRNA(Gln) amidotransferase subunit A</fullName>
        <ecNumber evidence="2">6.3.5.-</ecNumber>
    </submittedName>
</protein>
<keyword evidence="2" id="KW-0436">Ligase</keyword>
<dbReference type="SUPFAM" id="SSF75304">
    <property type="entry name" value="Amidase signature (AS) enzymes"/>
    <property type="match status" value="1"/>
</dbReference>
<dbReference type="PANTHER" id="PTHR42678">
    <property type="entry name" value="AMIDASE"/>
    <property type="match status" value="1"/>
</dbReference>
<dbReference type="GO" id="GO:0016740">
    <property type="term" value="F:transferase activity"/>
    <property type="evidence" value="ECO:0007669"/>
    <property type="project" value="UniProtKB-KW"/>
</dbReference>
<gene>
    <name evidence="2" type="primary">gatA</name>
    <name evidence="2" type="ORF">VIS_S18BRA80037</name>
</gene>
<evidence type="ECO:0000259" key="1">
    <source>
        <dbReference type="Pfam" id="PF01425"/>
    </source>
</evidence>
<dbReference type="InterPro" id="IPR023631">
    <property type="entry name" value="Amidase_dom"/>
</dbReference>
<keyword evidence="2" id="KW-0808">Transferase</keyword>
<dbReference type="Gene3D" id="3.90.1300.10">
    <property type="entry name" value="Amidase signature (AS) domain"/>
    <property type="match status" value="1"/>
</dbReference>
<organism evidence="2">
    <name type="scientific">uncultured Flavobacteriia bacterium</name>
    <dbReference type="NCBI Taxonomy" id="212695"/>
    <lineage>
        <taxon>Bacteria</taxon>
        <taxon>Pseudomonadati</taxon>
        <taxon>Bacteroidota</taxon>
        <taxon>Flavobacteriia</taxon>
        <taxon>environmental samples</taxon>
    </lineage>
</organism>
<name>H6RF98_9BACT</name>
<dbReference type="AlphaFoldDB" id="H6RF98"/>
<dbReference type="InterPro" id="IPR036928">
    <property type="entry name" value="AS_sf"/>
</dbReference>
<reference evidence="2" key="1">
    <citation type="journal article" date="2012" name="Environ. Microbiol.">
        <title>Genomic content of uncultured Bacteroidetes from contrasting oceanic provinces in the North Atlantic Ocean.</title>
        <authorList>
            <person name="Gomez-Pereira P.R."/>
            <person name="Schuler M."/>
            <person name="Fuchs B.M."/>
            <person name="Bennke C."/>
            <person name="Teeling H."/>
            <person name="Waldmann J."/>
            <person name="Richter M."/>
            <person name="Barbe V."/>
            <person name="Bataille E."/>
            <person name="Glockner F.O."/>
            <person name="Amann R."/>
        </authorList>
    </citation>
    <scope>NUCLEOTIDE SEQUENCE</scope>
</reference>
<accession>H6RF98</accession>
<dbReference type="GO" id="GO:0016874">
    <property type="term" value="F:ligase activity"/>
    <property type="evidence" value="ECO:0007669"/>
    <property type="project" value="UniProtKB-KW"/>
</dbReference>